<dbReference type="InterPro" id="IPR045795">
    <property type="entry name" value="SLT_4"/>
</dbReference>
<sequence>MRRMAILLVLALASCGASGPPSNLDNACAIKDERPGWHKAMTRTERKWGVPVEVQMATLYQESKYVHDARTPRKYVLGFIPNGRRSTAYGFSQAIDGTWDWYQDDTGKRRAKRTDFSDSSDFIGWYMHKSWEKNGIAKNDAYNQYLAYHQGHAGYARGSYRNQRWLINVARSVQDRAVMYGTQLNYCNG</sequence>
<proteinExistence type="predicted"/>
<evidence type="ECO:0000256" key="1">
    <source>
        <dbReference type="SAM" id="SignalP"/>
    </source>
</evidence>
<keyword evidence="1" id="KW-0732">Signal</keyword>
<evidence type="ECO:0000259" key="2">
    <source>
        <dbReference type="Pfam" id="PF19489"/>
    </source>
</evidence>
<feature type="domain" description="Transglycosylase SLT" evidence="2">
    <location>
        <begin position="5"/>
        <end position="187"/>
    </location>
</feature>
<dbReference type="PROSITE" id="PS51257">
    <property type="entry name" value="PROKAR_LIPOPROTEIN"/>
    <property type="match status" value="1"/>
</dbReference>
<keyword evidence="4" id="KW-1185">Reference proteome</keyword>
<accession>A0A6B0TTM0</accession>
<dbReference type="AlphaFoldDB" id="A0A6B0TTM0"/>
<reference evidence="3 4" key="1">
    <citation type="submission" date="2019-12" db="EMBL/GenBank/DDBJ databases">
        <title>Strain KN286 was isolated from seawater, which was collected from Caroline Seamount in the tropical western Pacific.</title>
        <authorList>
            <person name="Wang Q."/>
        </authorList>
    </citation>
    <scope>NUCLEOTIDE SEQUENCE [LARGE SCALE GENOMIC DNA]</scope>
    <source>
        <strain evidence="3 4">KN286</strain>
    </source>
</reference>
<dbReference type="RefSeq" id="WP_160852106.1">
    <property type="nucleotide sequence ID" value="NZ_WUWG01000001.1"/>
</dbReference>
<evidence type="ECO:0000313" key="3">
    <source>
        <dbReference type="EMBL" id="MXU64582.1"/>
    </source>
</evidence>
<organism evidence="3 4">
    <name type="scientific">Oceanomicrobium pacificus</name>
    <dbReference type="NCBI Taxonomy" id="2692916"/>
    <lineage>
        <taxon>Bacteria</taxon>
        <taxon>Pseudomonadati</taxon>
        <taxon>Pseudomonadota</taxon>
        <taxon>Alphaproteobacteria</taxon>
        <taxon>Rhodobacterales</taxon>
        <taxon>Paracoccaceae</taxon>
        <taxon>Oceanomicrobium</taxon>
    </lineage>
</organism>
<feature type="signal peptide" evidence="1">
    <location>
        <begin position="1"/>
        <end position="19"/>
    </location>
</feature>
<dbReference type="SUPFAM" id="SSF53955">
    <property type="entry name" value="Lysozyme-like"/>
    <property type="match status" value="1"/>
</dbReference>
<dbReference type="EMBL" id="WUWG01000001">
    <property type="protein sequence ID" value="MXU64582.1"/>
    <property type="molecule type" value="Genomic_DNA"/>
</dbReference>
<dbReference type="Pfam" id="PF19489">
    <property type="entry name" value="SLT_4"/>
    <property type="match status" value="1"/>
</dbReference>
<dbReference type="Proteomes" id="UP000436016">
    <property type="component" value="Unassembled WGS sequence"/>
</dbReference>
<comment type="caution">
    <text evidence="3">The sequence shown here is derived from an EMBL/GenBank/DDBJ whole genome shotgun (WGS) entry which is preliminary data.</text>
</comment>
<feature type="chain" id="PRO_5025397810" evidence="1">
    <location>
        <begin position="20"/>
        <end position="189"/>
    </location>
</feature>
<name>A0A6B0TTM0_9RHOB</name>
<dbReference type="InterPro" id="IPR023346">
    <property type="entry name" value="Lysozyme-like_dom_sf"/>
</dbReference>
<protein>
    <submittedName>
        <fullName evidence="3">Lytic transglycosylase</fullName>
    </submittedName>
</protein>
<dbReference type="Gene3D" id="1.10.530.10">
    <property type="match status" value="1"/>
</dbReference>
<evidence type="ECO:0000313" key="4">
    <source>
        <dbReference type="Proteomes" id="UP000436016"/>
    </source>
</evidence>
<gene>
    <name evidence="3" type="ORF">GSH16_03915</name>
</gene>